<evidence type="ECO:0000313" key="1">
    <source>
        <dbReference type="EMBL" id="VDP16434.1"/>
    </source>
</evidence>
<accession>A0A183MF65</accession>
<dbReference type="AlphaFoldDB" id="A0A183MF65"/>
<gene>
    <name evidence="1" type="ORF">SMRZ_LOCUS14690</name>
</gene>
<sequence>MRRIRCRLKGKDWKSKGSIPTVEEHVELETTVNQYQNQNPQYERQDVIVLKSSCSRKILNVFWSDTISNSLLWERTNQIPAEEEVRR</sequence>
<keyword evidence="2" id="KW-1185">Reference proteome</keyword>
<dbReference type="EMBL" id="UZAI01016811">
    <property type="protein sequence ID" value="VDP16434.1"/>
    <property type="molecule type" value="Genomic_DNA"/>
</dbReference>
<name>A0A183MF65_9TREM</name>
<evidence type="ECO:0000313" key="2">
    <source>
        <dbReference type="Proteomes" id="UP000277204"/>
    </source>
</evidence>
<reference evidence="1 2" key="1">
    <citation type="submission" date="2018-11" db="EMBL/GenBank/DDBJ databases">
        <authorList>
            <consortium name="Pathogen Informatics"/>
        </authorList>
    </citation>
    <scope>NUCLEOTIDE SEQUENCE [LARGE SCALE GENOMIC DNA]</scope>
    <source>
        <strain evidence="1 2">Zambia</strain>
    </source>
</reference>
<organism evidence="1 2">
    <name type="scientific">Schistosoma margrebowiei</name>
    <dbReference type="NCBI Taxonomy" id="48269"/>
    <lineage>
        <taxon>Eukaryota</taxon>
        <taxon>Metazoa</taxon>
        <taxon>Spiralia</taxon>
        <taxon>Lophotrochozoa</taxon>
        <taxon>Platyhelminthes</taxon>
        <taxon>Trematoda</taxon>
        <taxon>Digenea</taxon>
        <taxon>Strigeidida</taxon>
        <taxon>Schistosomatoidea</taxon>
        <taxon>Schistosomatidae</taxon>
        <taxon>Schistosoma</taxon>
    </lineage>
</organism>
<protein>
    <submittedName>
        <fullName evidence="1">Uncharacterized protein</fullName>
    </submittedName>
</protein>
<dbReference type="Proteomes" id="UP000277204">
    <property type="component" value="Unassembled WGS sequence"/>
</dbReference>
<proteinExistence type="predicted"/>